<comment type="caution">
    <text evidence="9">The sequence shown here is derived from an EMBL/GenBank/DDBJ whole genome shotgun (WGS) entry which is preliminary data.</text>
</comment>
<dbReference type="SUPFAM" id="SSF75445">
    <property type="entry name" value="D-ribose-5-phosphate isomerase (RpiA), lid domain"/>
    <property type="match status" value="1"/>
</dbReference>
<dbReference type="InterPro" id="IPR037171">
    <property type="entry name" value="NagB/RpiA_transferase-like"/>
</dbReference>
<dbReference type="FunFam" id="3.40.50.1360:FF:000014">
    <property type="entry name" value="Ribose 5-phosphate isomerase"/>
    <property type="match status" value="1"/>
</dbReference>
<dbReference type="GO" id="GO:0004751">
    <property type="term" value="F:ribose-5-phosphate isomerase activity"/>
    <property type="evidence" value="ECO:0007669"/>
    <property type="project" value="UniProtKB-EC"/>
</dbReference>
<evidence type="ECO:0000256" key="3">
    <source>
        <dbReference type="ARBA" id="ARBA00008088"/>
    </source>
</evidence>
<organism evidence="9 10">
    <name type="scientific">Melipona bicolor</name>
    <dbReference type="NCBI Taxonomy" id="60889"/>
    <lineage>
        <taxon>Eukaryota</taxon>
        <taxon>Metazoa</taxon>
        <taxon>Ecdysozoa</taxon>
        <taxon>Arthropoda</taxon>
        <taxon>Hexapoda</taxon>
        <taxon>Insecta</taxon>
        <taxon>Pterygota</taxon>
        <taxon>Neoptera</taxon>
        <taxon>Endopterygota</taxon>
        <taxon>Hymenoptera</taxon>
        <taxon>Apocrita</taxon>
        <taxon>Aculeata</taxon>
        <taxon>Apoidea</taxon>
        <taxon>Anthophila</taxon>
        <taxon>Apidae</taxon>
        <taxon>Melipona</taxon>
    </lineage>
</organism>
<dbReference type="SUPFAM" id="SSF100950">
    <property type="entry name" value="NagB/RpiA/CoA transferase-like"/>
    <property type="match status" value="1"/>
</dbReference>
<gene>
    <name evidence="9" type="ORF">K0M31_009287</name>
</gene>
<evidence type="ECO:0000256" key="7">
    <source>
        <dbReference type="ARBA" id="ARBA00029734"/>
    </source>
</evidence>
<comment type="catalytic activity">
    <reaction evidence="1">
        <text>aldehydo-D-ribose 5-phosphate = D-ribulose 5-phosphate</text>
        <dbReference type="Rhea" id="RHEA:14657"/>
        <dbReference type="ChEBI" id="CHEBI:58121"/>
        <dbReference type="ChEBI" id="CHEBI:58273"/>
        <dbReference type="EC" id="5.3.1.6"/>
    </reaction>
</comment>
<comment type="pathway">
    <text evidence="2">Carbohydrate degradation; pentose phosphate pathway; D-ribose 5-phosphate from D-ribulose 5-phosphate (non-oxidative stage): step 1/1.</text>
</comment>
<dbReference type="NCBIfam" id="NF001924">
    <property type="entry name" value="PRK00702.1"/>
    <property type="match status" value="1"/>
</dbReference>
<dbReference type="PANTHER" id="PTHR11934:SF0">
    <property type="entry name" value="RIBOSE-5-PHOSPHATE ISOMERASE"/>
    <property type="match status" value="1"/>
</dbReference>
<evidence type="ECO:0000256" key="1">
    <source>
        <dbReference type="ARBA" id="ARBA00001713"/>
    </source>
</evidence>
<comment type="similarity">
    <text evidence="3">Belongs to the ribose 5-phosphate isomerase family.</text>
</comment>
<dbReference type="GO" id="GO:0005737">
    <property type="term" value="C:cytoplasm"/>
    <property type="evidence" value="ECO:0007669"/>
    <property type="project" value="TreeGrafter"/>
</dbReference>
<proteinExistence type="inferred from homology"/>
<dbReference type="EC" id="5.3.1.6" evidence="4"/>
<evidence type="ECO:0000256" key="5">
    <source>
        <dbReference type="ARBA" id="ARBA00019150"/>
    </source>
</evidence>
<evidence type="ECO:0000256" key="2">
    <source>
        <dbReference type="ARBA" id="ARBA00004988"/>
    </source>
</evidence>
<sequence length="258" mass="28363">MVFDRGLQVRAFANILSFSRILPKMGPLESAKKVAAYKAVDEFVKNDSVIGIGSGSTIIYAVHRLVERVKEENLNVVCIPTSFQARQLILNNHLILGDLETYPKLDCAIDGADEVDSDMNLIKGGGGCLLQEKIVASCANQFVIIADYTKNSQQLGEHYKKGIPIEVVPMAYTAIQKRIEDNYGGLVQVRMALAKAGPVITDNGNFILDWHFPPGLSNWNKINIEISMMPGVVETGLFIKMAKKVFFGMPDGSVKEQS</sequence>
<dbReference type="Gene3D" id="3.30.70.260">
    <property type="match status" value="1"/>
</dbReference>
<evidence type="ECO:0000256" key="8">
    <source>
        <dbReference type="ARBA" id="ARBA00032273"/>
    </source>
</evidence>
<dbReference type="InterPro" id="IPR004788">
    <property type="entry name" value="Ribose5P_isomerase_type_A"/>
</dbReference>
<protein>
    <recommendedName>
        <fullName evidence="5">Ribose-5-phosphate isomerase</fullName>
        <ecNumber evidence="4">5.3.1.6</ecNumber>
    </recommendedName>
    <alternativeName>
        <fullName evidence="8">D-ribose-5-phosphate ketol-isomerase</fullName>
    </alternativeName>
    <alternativeName>
        <fullName evidence="7">Phosphoriboisomerase</fullName>
    </alternativeName>
</protein>
<dbReference type="CDD" id="cd01398">
    <property type="entry name" value="RPI_A"/>
    <property type="match status" value="1"/>
</dbReference>
<evidence type="ECO:0000256" key="6">
    <source>
        <dbReference type="ARBA" id="ARBA00023235"/>
    </source>
</evidence>
<evidence type="ECO:0000256" key="4">
    <source>
        <dbReference type="ARBA" id="ARBA00011959"/>
    </source>
</evidence>
<dbReference type="GO" id="GO:0009052">
    <property type="term" value="P:pentose-phosphate shunt, non-oxidative branch"/>
    <property type="evidence" value="ECO:0007669"/>
    <property type="project" value="InterPro"/>
</dbReference>
<dbReference type="HAMAP" id="MF_00170">
    <property type="entry name" value="Rib_5P_isom_A"/>
    <property type="match status" value="1"/>
</dbReference>
<evidence type="ECO:0000313" key="10">
    <source>
        <dbReference type="Proteomes" id="UP001177670"/>
    </source>
</evidence>
<dbReference type="InterPro" id="IPR020672">
    <property type="entry name" value="Ribose5P_isomerase_typA_subgr"/>
</dbReference>
<keyword evidence="6" id="KW-0413">Isomerase</keyword>
<reference evidence="9" key="1">
    <citation type="submission" date="2021-10" db="EMBL/GenBank/DDBJ databases">
        <title>Melipona bicolor Genome sequencing and assembly.</title>
        <authorList>
            <person name="Araujo N.S."/>
            <person name="Arias M.C."/>
        </authorList>
    </citation>
    <scope>NUCLEOTIDE SEQUENCE</scope>
    <source>
        <strain evidence="9">USP_2M_L1-L4_2017</strain>
        <tissue evidence="9">Whole body</tissue>
    </source>
</reference>
<dbReference type="EMBL" id="JAHYIQ010000022">
    <property type="protein sequence ID" value="KAK1122844.1"/>
    <property type="molecule type" value="Genomic_DNA"/>
</dbReference>
<dbReference type="Pfam" id="PF06026">
    <property type="entry name" value="Rib_5-P_isom_A"/>
    <property type="match status" value="1"/>
</dbReference>
<dbReference type="PANTHER" id="PTHR11934">
    <property type="entry name" value="RIBOSE-5-PHOSPHATE ISOMERASE"/>
    <property type="match status" value="1"/>
</dbReference>
<evidence type="ECO:0000313" key="9">
    <source>
        <dbReference type="EMBL" id="KAK1122844.1"/>
    </source>
</evidence>
<dbReference type="Gene3D" id="3.40.50.1360">
    <property type="match status" value="1"/>
</dbReference>
<dbReference type="FunFam" id="3.30.70.260:FF:000018">
    <property type="entry name" value="Ribose-5-phosphate isomerase A"/>
    <property type="match status" value="1"/>
</dbReference>
<name>A0AA40KJS1_9HYME</name>
<dbReference type="GO" id="GO:0006014">
    <property type="term" value="P:D-ribose metabolic process"/>
    <property type="evidence" value="ECO:0007669"/>
    <property type="project" value="TreeGrafter"/>
</dbReference>
<dbReference type="NCBIfam" id="TIGR00021">
    <property type="entry name" value="rpiA"/>
    <property type="match status" value="1"/>
</dbReference>
<dbReference type="Proteomes" id="UP001177670">
    <property type="component" value="Unassembled WGS sequence"/>
</dbReference>
<dbReference type="AlphaFoldDB" id="A0AA40KJS1"/>
<keyword evidence="10" id="KW-1185">Reference proteome</keyword>
<accession>A0AA40KJS1</accession>